<proteinExistence type="predicted"/>
<evidence type="ECO:0000313" key="3">
    <source>
        <dbReference type="Proteomes" id="UP000325008"/>
    </source>
</evidence>
<dbReference type="Proteomes" id="UP000325008">
    <property type="component" value="Unassembled WGS sequence"/>
</dbReference>
<feature type="compositionally biased region" description="Polar residues" evidence="1">
    <location>
        <begin position="72"/>
        <end position="83"/>
    </location>
</feature>
<evidence type="ECO:0000256" key="1">
    <source>
        <dbReference type="SAM" id="MobiDB-lite"/>
    </source>
</evidence>
<dbReference type="EMBL" id="OOIQ01000018">
    <property type="protein sequence ID" value="SPO48272.1"/>
    <property type="molecule type" value="Genomic_DNA"/>
</dbReference>
<sequence>MARAGPPSPARVKIRAAVRALASFCITVHATRGADEFVRVCSAGQCVDKPLVEGRVPTRRNAQRSQGRHQPAFQSPSSAQHSVTLPSTLIPQSRVGHSISSPHPNHCSPSLRFSIASILYHSASHCCLLHLLTIQDSIDARSVGTVGIPFPSSSFSSSDPQARRTCERCICARTG</sequence>
<reference evidence="2" key="1">
    <citation type="submission" date="2018-03" db="EMBL/GenBank/DDBJ databases">
        <authorList>
            <person name="Guldener U."/>
        </authorList>
    </citation>
    <scope>NUCLEOTIDE SEQUENCE [LARGE SCALE GENOMIC DNA]</scope>
    <source>
        <strain evidence="2">ATCC34888</strain>
    </source>
</reference>
<evidence type="ECO:0000313" key="2">
    <source>
        <dbReference type="EMBL" id="SPO48272.1"/>
    </source>
</evidence>
<feature type="region of interest" description="Disordered" evidence="1">
    <location>
        <begin position="59"/>
        <end position="83"/>
    </location>
</feature>
<name>A0A5C3FVE1_PSEA2</name>
<protein>
    <submittedName>
        <fullName evidence="2">Uncharacterized protein</fullName>
    </submittedName>
</protein>
<comment type="caution">
    <text evidence="2">The sequence shown here is derived from an EMBL/GenBank/DDBJ whole genome shotgun (WGS) entry which is preliminary data.</text>
</comment>
<dbReference type="AlphaFoldDB" id="A0A5C3FVE1"/>
<keyword evidence="3" id="KW-1185">Reference proteome</keyword>
<accession>A0A5C3FVE1</accession>
<gene>
    <name evidence="2" type="ORF">PSANT_05961</name>
</gene>
<organism evidence="2 3">
    <name type="scientific">Pseudozyma antarctica</name>
    <name type="common">Yeast</name>
    <name type="synonym">Candida antarctica</name>
    <dbReference type="NCBI Taxonomy" id="84753"/>
    <lineage>
        <taxon>Eukaryota</taxon>
        <taxon>Fungi</taxon>
        <taxon>Dikarya</taxon>
        <taxon>Basidiomycota</taxon>
        <taxon>Ustilaginomycotina</taxon>
        <taxon>Ustilaginomycetes</taxon>
        <taxon>Ustilaginales</taxon>
        <taxon>Ustilaginaceae</taxon>
        <taxon>Moesziomyces</taxon>
    </lineage>
</organism>